<dbReference type="GO" id="GO:0008168">
    <property type="term" value="F:methyltransferase activity"/>
    <property type="evidence" value="ECO:0007669"/>
    <property type="project" value="UniProtKB-KW"/>
</dbReference>
<dbReference type="SUPFAM" id="SSF143437">
    <property type="entry name" value="THUMP domain-like"/>
    <property type="match status" value="1"/>
</dbReference>
<keyword evidence="3" id="KW-0808">Transferase</keyword>
<dbReference type="InterPro" id="IPR004114">
    <property type="entry name" value="THUMP_dom"/>
</dbReference>
<dbReference type="InterPro" id="IPR050102">
    <property type="entry name" value="tRNA_sulfurtransferase_ThiI"/>
</dbReference>
<feature type="domain" description="THUMP" evidence="2">
    <location>
        <begin position="53"/>
        <end position="157"/>
    </location>
</feature>
<evidence type="ECO:0000313" key="4">
    <source>
        <dbReference type="Proteomes" id="UP000594121"/>
    </source>
</evidence>
<dbReference type="Gene3D" id="3.30.2130.30">
    <property type="match status" value="1"/>
</dbReference>
<dbReference type="SUPFAM" id="SSF75217">
    <property type="entry name" value="alpha/beta knot"/>
    <property type="match status" value="1"/>
</dbReference>
<dbReference type="PANTHER" id="PTHR43209:SF1">
    <property type="entry name" value="TRNA SULFURTRANSFERASE"/>
    <property type="match status" value="1"/>
</dbReference>
<dbReference type="SMART" id="SM00981">
    <property type="entry name" value="THUMP"/>
    <property type="match status" value="1"/>
</dbReference>
<organism evidence="3 4">
    <name type="scientific">Infirmifilum lucidum</name>
    <dbReference type="NCBI Taxonomy" id="2776706"/>
    <lineage>
        <taxon>Archaea</taxon>
        <taxon>Thermoproteota</taxon>
        <taxon>Thermoprotei</taxon>
        <taxon>Thermofilales</taxon>
        <taxon>Thermofilaceae</taxon>
        <taxon>Infirmifilum</taxon>
    </lineage>
</organism>
<dbReference type="GeneID" id="59148971"/>
<dbReference type="PROSITE" id="PS51165">
    <property type="entry name" value="THUMP"/>
    <property type="match status" value="1"/>
</dbReference>
<dbReference type="InterPro" id="IPR025849">
    <property type="entry name" value="MJ0421-like_SPOUT_MTase"/>
</dbReference>
<evidence type="ECO:0000256" key="1">
    <source>
        <dbReference type="PROSITE-ProRule" id="PRU00529"/>
    </source>
</evidence>
<dbReference type="Pfam" id="PF14419">
    <property type="entry name" value="SPOUT_MTase_2"/>
    <property type="match status" value="1"/>
</dbReference>
<dbReference type="KEGG" id="thel:IG193_03705"/>
<keyword evidence="3" id="KW-0489">Methyltransferase</keyword>
<dbReference type="RefSeq" id="WP_192819545.1">
    <property type="nucleotide sequence ID" value="NZ_CP062310.1"/>
</dbReference>
<dbReference type="InParanoid" id="A0A7L9FKM2"/>
<evidence type="ECO:0000259" key="2">
    <source>
        <dbReference type="PROSITE" id="PS51165"/>
    </source>
</evidence>
<dbReference type="Pfam" id="PF02926">
    <property type="entry name" value="THUMP"/>
    <property type="match status" value="1"/>
</dbReference>
<protein>
    <submittedName>
        <fullName evidence="3">SPOUT family RNA methylase</fullName>
    </submittedName>
</protein>
<dbReference type="GO" id="GO:0032259">
    <property type="term" value="P:methylation"/>
    <property type="evidence" value="ECO:0007669"/>
    <property type="project" value="UniProtKB-KW"/>
</dbReference>
<dbReference type="PANTHER" id="PTHR43209">
    <property type="entry name" value="TRNA SULFURTRANSFERASE"/>
    <property type="match status" value="1"/>
</dbReference>
<evidence type="ECO:0000313" key="3">
    <source>
        <dbReference type="EMBL" id="QOJ79573.1"/>
    </source>
</evidence>
<dbReference type="GO" id="GO:0003723">
    <property type="term" value="F:RNA binding"/>
    <property type="evidence" value="ECO:0007669"/>
    <property type="project" value="UniProtKB-UniRule"/>
</dbReference>
<sequence length="362" mass="40368">MSSRPCLVVTTHLDLERVTASRIREEFGLDAEPLPAGFQGLVLAYCREGDPDTLAEKVASRVVEAERVLPVHEHVKASLDEICEAVKKIAPQRLKTHESFAVRTERRGRHSFTSLDVNVRAGACIQGLVGSPVDLENPDKIFWVEILGEEAFISVTPGTIIWKKNYERKPDALKYLRRIVVGQVPYIAEGDASYKVGVRIGRSVQSFEIRELVVTPYTPTEASPLARFIIGLLEGIESRYRIQVKTYGRSVHRTPVSLFDLYQLVRDYRERGVPILATSTRGRYIGEVRDVLRNVFRRSERVLVLVGSREGLPTGVLRLSDLVIDVMPGITLATDIAATSILTAISNVLVEEQSKTQVSNHA</sequence>
<dbReference type="GO" id="GO:0052837">
    <property type="term" value="P:thiazole biosynthetic process"/>
    <property type="evidence" value="ECO:0007669"/>
    <property type="project" value="TreeGrafter"/>
</dbReference>
<name>A0A7L9FKM2_9CREN</name>
<dbReference type="Proteomes" id="UP000594121">
    <property type="component" value="Chromosome"/>
</dbReference>
<dbReference type="AlphaFoldDB" id="A0A7L9FKM2"/>
<keyword evidence="1" id="KW-0694">RNA-binding</keyword>
<proteinExistence type="predicted"/>
<reference evidence="3 4" key="1">
    <citation type="submission" date="2020-10" db="EMBL/GenBank/DDBJ databases">
        <title>Thermofilum lucidum 3507LT sp. nov. a novel member of Thermofilaceae family isolated from Chile hot spring, and proposal of description order Thermofilales.</title>
        <authorList>
            <person name="Zayulina K.S."/>
            <person name="Elcheninov A.G."/>
            <person name="Toshchakov S.V."/>
            <person name="Kublanov I.V."/>
        </authorList>
    </citation>
    <scope>NUCLEOTIDE SEQUENCE [LARGE SCALE GENOMIC DNA]</scope>
    <source>
        <strain evidence="3 4">3507LT</strain>
    </source>
</reference>
<keyword evidence="4" id="KW-1185">Reference proteome</keyword>
<dbReference type="GO" id="GO:0005829">
    <property type="term" value="C:cytosol"/>
    <property type="evidence" value="ECO:0007669"/>
    <property type="project" value="TreeGrafter"/>
</dbReference>
<dbReference type="InterPro" id="IPR029028">
    <property type="entry name" value="Alpha/beta_knot_MTases"/>
</dbReference>
<gene>
    <name evidence="3" type="ORF">IG193_03705</name>
</gene>
<dbReference type="GO" id="GO:0002937">
    <property type="term" value="P:tRNA 4-thiouridine biosynthesis"/>
    <property type="evidence" value="ECO:0007669"/>
    <property type="project" value="TreeGrafter"/>
</dbReference>
<dbReference type="EMBL" id="CP062310">
    <property type="protein sequence ID" value="QOJ79573.1"/>
    <property type="molecule type" value="Genomic_DNA"/>
</dbReference>
<accession>A0A7L9FKM2</accession>